<dbReference type="GO" id="GO:0006308">
    <property type="term" value="P:DNA catabolic process"/>
    <property type="evidence" value="ECO:0007669"/>
    <property type="project" value="InterPro"/>
</dbReference>
<keyword evidence="2" id="KW-0479">Metal-binding</keyword>
<protein>
    <submittedName>
        <fullName evidence="8">S1/P1 Nuclease</fullName>
    </submittedName>
</protein>
<keyword evidence="4" id="KW-0378">Hydrolase</keyword>
<sequence>MKLLALLLVLNFSVFASSHSKSNDWGQNGHRVVGKVAEQYLSKKAKRKINRLLKGQSLAVISTYADEIKSDNKYDEFKPWHYANVDFHLTYLESEPSKKGDIVTGINKCLKILKDKKASKADKVFYLKMLVHLMGDMHQPLHFGKKEDRGANDFKVKWFYNNSNMHRVWDTEMIRSYNMSYSELAANLNSLSKYQVAEIQKGSLLDWVEETRGLTKKVYNSAETNENLSYKYMYDWFSVVKSQLNKGGIRLAVMLNKVFG</sequence>
<dbReference type="PANTHER" id="PTHR33146">
    <property type="entry name" value="ENDONUCLEASE 4"/>
    <property type="match status" value="1"/>
</dbReference>
<keyword evidence="1" id="KW-0540">Nuclease</keyword>
<dbReference type="AlphaFoldDB" id="A0A1M4TSS2"/>
<dbReference type="SUPFAM" id="SSF48537">
    <property type="entry name" value="Phospholipase C/P1 nuclease"/>
    <property type="match status" value="1"/>
</dbReference>
<dbReference type="GO" id="GO:0046872">
    <property type="term" value="F:metal ion binding"/>
    <property type="evidence" value="ECO:0007669"/>
    <property type="project" value="UniProtKB-KW"/>
</dbReference>
<evidence type="ECO:0000313" key="9">
    <source>
        <dbReference type="Proteomes" id="UP000184462"/>
    </source>
</evidence>
<reference evidence="8 9" key="1">
    <citation type="submission" date="2016-11" db="EMBL/GenBank/DDBJ databases">
        <authorList>
            <person name="Jaros S."/>
            <person name="Januszkiewicz K."/>
            <person name="Wedrychowicz H."/>
        </authorList>
    </citation>
    <scope>NUCLEOTIDE SEQUENCE [LARGE SCALE GENOMIC DNA]</scope>
    <source>
        <strain evidence="8 9">DSM 25661</strain>
    </source>
</reference>
<dbReference type="InterPro" id="IPR003154">
    <property type="entry name" value="S1/P1nuclease"/>
</dbReference>
<dbReference type="GO" id="GO:0003676">
    <property type="term" value="F:nucleic acid binding"/>
    <property type="evidence" value="ECO:0007669"/>
    <property type="project" value="InterPro"/>
</dbReference>
<dbReference type="GO" id="GO:0004519">
    <property type="term" value="F:endonuclease activity"/>
    <property type="evidence" value="ECO:0007669"/>
    <property type="project" value="UniProtKB-KW"/>
</dbReference>
<evidence type="ECO:0000256" key="5">
    <source>
        <dbReference type="ARBA" id="ARBA00023157"/>
    </source>
</evidence>
<dbReference type="OrthoDB" id="267579at2"/>
<evidence type="ECO:0000256" key="4">
    <source>
        <dbReference type="ARBA" id="ARBA00022801"/>
    </source>
</evidence>
<dbReference type="InterPro" id="IPR008947">
    <property type="entry name" value="PLipase_C/P1_nuclease_dom_sf"/>
</dbReference>
<evidence type="ECO:0000256" key="2">
    <source>
        <dbReference type="ARBA" id="ARBA00022723"/>
    </source>
</evidence>
<evidence type="ECO:0000313" key="8">
    <source>
        <dbReference type="EMBL" id="SHE47540.1"/>
    </source>
</evidence>
<dbReference type="GO" id="GO:0016788">
    <property type="term" value="F:hydrolase activity, acting on ester bonds"/>
    <property type="evidence" value="ECO:0007669"/>
    <property type="project" value="InterPro"/>
</dbReference>
<keyword evidence="5" id="KW-1015">Disulfide bond</keyword>
<dbReference type="STRING" id="1155689.SAMN05444278_1023"/>
<dbReference type="Pfam" id="PF02265">
    <property type="entry name" value="S1-P1_nuclease"/>
    <property type="match status" value="1"/>
</dbReference>
<gene>
    <name evidence="8" type="ORF">SAMN05444278_1023</name>
</gene>
<accession>A0A1M4TSS2</accession>
<dbReference type="EMBL" id="FQTW01000002">
    <property type="protein sequence ID" value="SHE47540.1"/>
    <property type="molecule type" value="Genomic_DNA"/>
</dbReference>
<evidence type="ECO:0000256" key="6">
    <source>
        <dbReference type="ARBA" id="ARBA00023180"/>
    </source>
</evidence>
<evidence type="ECO:0000256" key="7">
    <source>
        <dbReference type="SAM" id="SignalP"/>
    </source>
</evidence>
<dbReference type="PANTHER" id="PTHR33146:SF26">
    <property type="entry name" value="ENDONUCLEASE 4"/>
    <property type="match status" value="1"/>
</dbReference>
<keyword evidence="7" id="KW-0732">Signal</keyword>
<keyword evidence="3" id="KW-0255">Endonuclease</keyword>
<dbReference type="CDD" id="cd11010">
    <property type="entry name" value="S1-P1_nuclease"/>
    <property type="match status" value="1"/>
</dbReference>
<name>A0A1M4TSS2_9FLAO</name>
<organism evidence="8 9">
    <name type="scientific">Psychroflexus salarius</name>
    <dbReference type="NCBI Taxonomy" id="1155689"/>
    <lineage>
        <taxon>Bacteria</taxon>
        <taxon>Pseudomonadati</taxon>
        <taxon>Bacteroidota</taxon>
        <taxon>Flavobacteriia</taxon>
        <taxon>Flavobacteriales</taxon>
        <taxon>Flavobacteriaceae</taxon>
        <taxon>Psychroflexus</taxon>
    </lineage>
</organism>
<dbReference type="Gene3D" id="1.10.575.10">
    <property type="entry name" value="P1 Nuclease"/>
    <property type="match status" value="1"/>
</dbReference>
<evidence type="ECO:0000256" key="3">
    <source>
        <dbReference type="ARBA" id="ARBA00022759"/>
    </source>
</evidence>
<feature type="signal peptide" evidence="7">
    <location>
        <begin position="1"/>
        <end position="16"/>
    </location>
</feature>
<feature type="chain" id="PRO_5012251368" evidence="7">
    <location>
        <begin position="17"/>
        <end position="260"/>
    </location>
</feature>
<keyword evidence="6" id="KW-0325">Glycoprotein</keyword>
<dbReference type="RefSeq" id="WP_073191901.1">
    <property type="nucleotide sequence ID" value="NZ_FQTW01000002.1"/>
</dbReference>
<proteinExistence type="predicted"/>
<keyword evidence="9" id="KW-1185">Reference proteome</keyword>
<dbReference type="Proteomes" id="UP000184462">
    <property type="component" value="Unassembled WGS sequence"/>
</dbReference>
<evidence type="ECO:0000256" key="1">
    <source>
        <dbReference type="ARBA" id="ARBA00022722"/>
    </source>
</evidence>